<dbReference type="PANTHER" id="PTHR30037:SF4">
    <property type="entry name" value="DNA-3-METHYLADENINE GLYCOSYLASE I"/>
    <property type="match status" value="1"/>
</dbReference>
<dbReference type="GO" id="GO:0008725">
    <property type="term" value="F:DNA-3-methyladenine glycosylase activity"/>
    <property type="evidence" value="ECO:0007669"/>
    <property type="project" value="InterPro"/>
</dbReference>
<dbReference type="PANTHER" id="PTHR30037">
    <property type="entry name" value="DNA-3-METHYLADENINE GLYCOSYLASE 1"/>
    <property type="match status" value="1"/>
</dbReference>
<dbReference type="KEGG" id="snay:FZC37_00045"/>
<protein>
    <submittedName>
        <fullName evidence="2">DNA-3-methyladenine glycosylase I</fullName>
    </submittedName>
</protein>
<dbReference type="OrthoDB" id="9807664at2"/>
<dbReference type="Pfam" id="PF03352">
    <property type="entry name" value="Adenine_glyco"/>
    <property type="match status" value="1"/>
</dbReference>
<name>A0A5C0UHY1_9RICK</name>
<dbReference type="GO" id="GO:0046872">
    <property type="term" value="F:metal ion binding"/>
    <property type="evidence" value="ECO:0007669"/>
    <property type="project" value="UniProtKB-KW"/>
</dbReference>
<evidence type="ECO:0000256" key="1">
    <source>
        <dbReference type="PIRSR" id="PIRSR605019-1"/>
    </source>
</evidence>
<keyword evidence="1" id="KW-0862">Zinc</keyword>
<dbReference type="SUPFAM" id="SSF48150">
    <property type="entry name" value="DNA-glycosylase"/>
    <property type="match status" value="1"/>
</dbReference>
<organism evidence="2 3">
    <name type="scientific">Candidatus Sneabacter namystus</name>
    <dbReference type="NCBI Taxonomy" id="2601646"/>
    <lineage>
        <taxon>Bacteria</taxon>
        <taxon>Pseudomonadati</taxon>
        <taxon>Pseudomonadota</taxon>
        <taxon>Alphaproteobacteria</taxon>
        <taxon>Rickettsiales</taxon>
        <taxon>Rickettsiaceae</taxon>
        <taxon>Rickettsieae</taxon>
        <taxon>Candidatus Sneabacter</taxon>
    </lineage>
</organism>
<feature type="binding site" evidence="1">
    <location>
        <position position="20"/>
    </location>
    <ligand>
        <name>Zn(2+)</name>
        <dbReference type="ChEBI" id="CHEBI:29105"/>
    </ligand>
</feature>
<dbReference type="Gene3D" id="1.10.340.30">
    <property type="entry name" value="Hypothetical protein, domain 2"/>
    <property type="match status" value="1"/>
</dbReference>
<dbReference type="EMBL" id="CP043312">
    <property type="protein sequence ID" value="QEK39340.1"/>
    <property type="molecule type" value="Genomic_DNA"/>
</dbReference>
<feature type="binding site" evidence="1">
    <location>
        <position position="178"/>
    </location>
    <ligand>
        <name>Zn(2+)</name>
        <dbReference type="ChEBI" id="CHEBI:29105"/>
    </ligand>
</feature>
<proteinExistence type="predicted"/>
<dbReference type="Proteomes" id="UP000323844">
    <property type="component" value="Chromosome"/>
</dbReference>
<dbReference type="InterPro" id="IPR005019">
    <property type="entry name" value="Adenine_glyco"/>
</dbReference>
<evidence type="ECO:0000313" key="3">
    <source>
        <dbReference type="Proteomes" id="UP000323844"/>
    </source>
</evidence>
<dbReference type="InterPro" id="IPR011257">
    <property type="entry name" value="DNA_glycosylase"/>
</dbReference>
<keyword evidence="3" id="KW-1185">Reference proteome</keyword>
<sequence length="191" mass="22233">MTLRRCSWVNVNSPISISYHDNEWGIPVMDENKLFEMLILEGAQAGLSWQTILNRRGEYRKLFKQFVPVDVANMSDEELEELLCTGRIIRNRRKIFSARKNAKIFLEIQKEFGSFYSYVWNFVKGKQIVRRNACAADVPTNSRESHSLSKDLIKRGMSFIGPTIAYSYMQSIGLIDDHVDYCFKRASKMEQ</sequence>
<dbReference type="InterPro" id="IPR052891">
    <property type="entry name" value="DNA-3mA_glycosylase"/>
</dbReference>
<keyword evidence="1" id="KW-0479">Metal-binding</keyword>
<feature type="binding site" evidence="1">
    <location>
        <position position="182"/>
    </location>
    <ligand>
        <name>Zn(2+)</name>
        <dbReference type="ChEBI" id="CHEBI:29105"/>
    </ligand>
</feature>
<evidence type="ECO:0000313" key="2">
    <source>
        <dbReference type="EMBL" id="QEK39340.1"/>
    </source>
</evidence>
<dbReference type="GO" id="GO:0006284">
    <property type="term" value="P:base-excision repair"/>
    <property type="evidence" value="ECO:0007669"/>
    <property type="project" value="InterPro"/>
</dbReference>
<accession>A0A5C0UHY1</accession>
<dbReference type="RefSeq" id="WP_148951701.1">
    <property type="nucleotide sequence ID" value="NZ_CP043312.1"/>
</dbReference>
<dbReference type="AlphaFoldDB" id="A0A5C0UHY1"/>
<feature type="binding site" evidence="1">
    <location>
        <position position="6"/>
    </location>
    <ligand>
        <name>Zn(2+)</name>
        <dbReference type="ChEBI" id="CHEBI:29105"/>
    </ligand>
</feature>
<gene>
    <name evidence="2" type="ORF">FZC37_00045</name>
</gene>
<reference evidence="2 3" key="1">
    <citation type="submission" date="2019-08" db="EMBL/GenBank/DDBJ databases">
        <title>Highly reduced genomes of protist endosymbionts show evolutionary convergence.</title>
        <authorList>
            <person name="George E."/>
            <person name="Husnik F."/>
            <person name="Tashyreva D."/>
            <person name="Prokopchuk G."/>
            <person name="Horak A."/>
            <person name="Kwong W.K."/>
            <person name="Lukes J."/>
            <person name="Keeling P.J."/>
        </authorList>
    </citation>
    <scope>NUCLEOTIDE SEQUENCE [LARGE SCALE GENOMIC DNA]</scope>
    <source>
        <strain evidence="2">1621</strain>
    </source>
</reference>